<feature type="binding site" evidence="9">
    <location>
        <position position="238"/>
    </location>
    <ligand>
        <name>Zn(2+)</name>
        <dbReference type="ChEBI" id="CHEBI:29105"/>
    </ligand>
</feature>
<dbReference type="Gene3D" id="2.60.120.10">
    <property type="entry name" value="Jelly Rolls"/>
    <property type="match status" value="2"/>
</dbReference>
<dbReference type="PANTHER" id="PTHR10309">
    <property type="entry name" value="MANNOSE-6-PHOSPHATE ISOMERASE"/>
    <property type="match status" value="1"/>
</dbReference>
<evidence type="ECO:0000256" key="3">
    <source>
        <dbReference type="ARBA" id="ARBA00010772"/>
    </source>
</evidence>
<dbReference type="PIRSF" id="PIRSF001480">
    <property type="entry name" value="Mannose-6-phosphate_isomerase"/>
    <property type="match status" value="1"/>
</dbReference>
<comment type="cofactor">
    <cofactor evidence="9">
        <name>Zn(2+)</name>
        <dbReference type="ChEBI" id="CHEBI:29105"/>
    </cofactor>
    <text evidence="9">Binds 1 zinc ion per subunit.</text>
</comment>
<comment type="pathway">
    <text evidence="2">Nucleotide-sugar biosynthesis; GDP-alpha-D-mannose biosynthesis; alpha-D-mannose 1-phosphate from D-fructose 6-phosphate: step 1/2.</text>
</comment>
<evidence type="ECO:0000256" key="5">
    <source>
        <dbReference type="ARBA" id="ARBA00022723"/>
    </source>
</evidence>
<reference evidence="11" key="1">
    <citation type="submission" date="2014-11" db="EMBL/GenBank/DDBJ databases">
        <authorList>
            <person name="Geib S."/>
        </authorList>
    </citation>
    <scope>NUCLEOTIDE SEQUENCE</scope>
</reference>
<dbReference type="InterPro" id="IPR014710">
    <property type="entry name" value="RmlC-like_jellyroll"/>
</dbReference>
<dbReference type="PANTHER" id="PTHR10309:SF0">
    <property type="entry name" value="MANNOSE-6-PHOSPHATE ISOMERASE"/>
    <property type="match status" value="1"/>
</dbReference>
<organism evidence="11">
    <name type="scientific">Zeugodacus cucurbitae</name>
    <name type="common">Melon fruit fly</name>
    <name type="synonym">Bactrocera cucurbitae</name>
    <dbReference type="NCBI Taxonomy" id="28588"/>
    <lineage>
        <taxon>Eukaryota</taxon>
        <taxon>Metazoa</taxon>
        <taxon>Ecdysozoa</taxon>
        <taxon>Arthropoda</taxon>
        <taxon>Hexapoda</taxon>
        <taxon>Insecta</taxon>
        <taxon>Pterygota</taxon>
        <taxon>Neoptera</taxon>
        <taxon>Endopterygota</taxon>
        <taxon>Diptera</taxon>
        <taxon>Brachycera</taxon>
        <taxon>Muscomorpha</taxon>
        <taxon>Tephritoidea</taxon>
        <taxon>Tephritidae</taxon>
        <taxon>Zeugodacus</taxon>
        <taxon>Zeugodacus</taxon>
    </lineage>
</organism>
<feature type="active site" evidence="8">
    <location>
        <position position="257"/>
    </location>
</feature>
<accession>A0A0A1XLN6</accession>
<sequence length="414" mass="46430">MELISSVFVFDWGTIGNDSVVAQLAAHNNPDFKLDKTMHYAQLCIGSLKGALTNYTRNGEEFTADLPYMLKVLSIAKATSIHVHPNQIDAEFLHKKEPQVYRHTGSKPEMIIALTPFVAVCSFRPLTEIKDILLNIYPLRRLVVGDSDDFDLLEAGDEQGLRNCFRTLMQKELDAIAQCVEAISKDFGKEMCKYDVLDIFNILKGEFRKDVGVILIFFLNVIRLQPGEAMFADAGEMHAYLSGECIEFLTPSENVIRTGLTTKYKDVKQLCQIVNYKGLTVEEVKLKPEHIGDQRLLFKPPIEDFAVTQIILRPIDQLYVLQIEQQPGIMLVISGQRTLEVNGVKQAQLKRGSILFLPYEVGTELRFVYSGEGEENFVAFITTPNVAPVEPSNDPPIDQPNAPPVAMSVTEMAN</sequence>
<gene>
    <name evidence="11" type="primary">pmi1_0</name>
    <name evidence="11" type="ORF">g.15971</name>
</gene>
<comment type="similarity">
    <text evidence="3">Belongs to the mannose-6-phosphate isomerase type 1 family.</text>
</comment>
<evidence type="ECO:0000256" key="1">
    <source>
        <dbReference type="ARBA" id="ARBA00000757"/>
    </source>
</evidence>
<evidence type="ECO:0000256" key="7">
    <source>
        <dbReference type="ARBA" id="ARBA00023235"/>
    </source>
</evidence>
<protein>
    <recommendedName>
        <fullName evidence="4">mannose-6-phosphate isomerase</fullName>
        <ecNumber evidence="4">5.3.1.8</ecNumber>
    </recommendedName>
</protein>
<dbReference type="SUPFAM" id="SSF51182">
    <property type="entry name" value="RmlC-like cupins"/>
    <property type="match status" value="1"/>
</dbReference>
<evidence type="ECO:0000256" key="2">
    <source>
        <dbReference type="ARBA" id="ARBA00004666"/>
    </source>
</evidence>
<dbReference type="GO" id="GO:0009298">
    <property type="term" value="P:GDP-mannose biosynthetic process"/>
    <property type="evidence" value="ECO:0007669"/>
    <property type="project" value="UniProtKB-UniPathway"/>
</dbReference>
<dbReference type="Pfam" id="PF20511">
    <property type="entry name" value="PMI_typeI_cat"/>
    <property type="match status" value="1"/>
</dbReference>
<dbReference type="InterPro" id="IPR011051">
    <property type="entry name" value="RmlC_Cupin_sf"/>
</dbReference>
<evidence type="ECO:0000256" key="6">
    <source>
        <dbReference type="ARBA" id="ARBA00022833"/>
    </source>
</evidence>
<name>A0A0A1XLN6_ZEUCU</name>
<dbReference type="GO" id="GO:0005829">
    <property type="term" value="C:cytosol"/>
    <property type="evidence" value="ECO:0007669"/>
    <property type="project" value="TreeGrafter"/>
</dbReference>
<reference evidence="11" key="2">
    <citation type="journal article" date="2015" name="Gigascience">
        <title>Reconstructing a comprehensive transcriptome assembly of a white-pupal translocated strain of the pest fruit fly Bactrocera cucurbitae.</title>
        <authorList>
            <person name="Sim S.B."/>
            <person name="Calla B."/>
            <person name="Hall B."/>
            <person name="DeRego T."/>
            <person name="Geib S.M."/>
        </authorList>
    </citation>
    <scope>NUCLEOTIDE SEQUENCE</scope>
</reference>
<keyword evidence="5 9" id="KW-0479">Metal-binding</keyword>
<keyword evidence="7 11" id="KW-0413">Isomerase</keyword>
<dbReference type="GO" id="GO:0004476">
    <property type="term" value="F:mannose-6-phosphate isomerase activity"/>
    <property type="evidence" value="ECO:0007669"/>
    <property type="project" value="UniProtKB-EC"/>
</dbReference>
<dbReference type="InterPro" id="IPR016305">
    <property type="entry name" value="Mannose-6-P_Isomerase"/>
</dbReference>
<dbReference type="UniPathway" id="UPA00126">
    <property type="reaction ID" value="UER00423"/>
</dbReference>
<dbReference type="InterPro" id="IPR001250">
    <property type="entry name" value="Man6P_Isoase-1"/>
</dbReference>
<dbReference type="AlphaFoldDB" id="A0A0A1XLN6"/>
<keyword evidence="6 9" id="KW-0862">Zinc</keyword>
<proteinExistence type="inferred from homology"/>
<dbReference type="Gene3D" id="1.10.441.10">
    <property type="entry name" value="Phosphomannose Isomerase, domain 2"/>
    <property type="match status" value="1"/>
</dbReference>
<dbReference type="EC" id="5.3.1.8" evidence="4"/>
<evidence type="ECO:0000256" key="9">
    <source>
        <dbReference type="PIRSR" id="PIRSR001480-2"/>
    </source>
</evidence>
<dbReference type="GO" id="GO:0005975">
    <property type="term" value="P:carbohydrate metabolic process"/>
    <property type="evidence" value="ECO:0007669"/>
    <property type="project" value="InterPro"/>
</dbReference>
<evidence type="ECO:0000313" key="11">
    <source>
        <dbReference type="EMBL" id="JAD11847.1"/>
    </source>
</evidence>
<dbReference type="InterPro" id="IPR046457">
    <property type="entry name" value="PMI_typeI_cat"/>
</dbReference>
<dbReference type="GO" id="GO:0008270">
    <property type="term" value="F:zinc ion binding"/>
    <property type="evidence" value="ECO:0007669"/>
    <property type="project" value="InterPro"/>
</dbReference>
<evidence type="ECO:0000256" key="8">
    <source>
        <dbReference type="PIRSR" id="PIRSR001480-1"/>
    </source>
</evidence>
<evidence type="ECO:0000256" key="4">
    <source>
        <dbReference type="ARBA" id="ARBA00011956"/>
    </source>
</evidence>
<evidence type="ECO:0000259" key="10">
    <source>
        <dbReference type="Pfam" id="PF20511"/>
    </source>
</evidence>
<feature type="domain" description="Phosphomannose isomerase type I catalytic" evidence="10">
    <location>
        <begin position="58"/>
        <end position="126"/>
    </location>
</feature>
<dbReference type="EMBL" id="GBXI01002445">
    <property type="protein sequence ID" value="JAD11847.1"/>
    <property type="molecule type" value="Transcribed_RNA"/>
</dbReference>
<dbReference type="NCBIfam" id="TIGR00218">
    <property type="entry name" value="manA"/>
    <property type="match status" value="1"/>
</dbReference>
<comment type="catalytic activity">
    <reaction evidence="1">
        <text>D-mannose 6-phosphate = D-fructose 6-phosphate</text>
        <dbReference type="Rhea" id="RHEA:12356"/>
        <dbReference type="ChEBI" id="CHEBI:58735"/>
        <dbReference type="ChEBI" id="CHEBI:61527"/>
        <dbReference type="EC" id="5.3.1.8"/>
    </reaction>
</comment>
<dbReference type="PRINTS" id="PR00714">
    <property type="entry name" value="MAN6PISMRASE"/>
</dbReference>
<feature type="binding site" evidence="9">
    <location>
        <position position="84"/>
    </location>
    <ligand>
        <name>Zn(2+)</name>
        <dbReference type="ChEBI" id="CHEBI:29105"/>
    </ligand>
</feature>
<feature type="binding site" evidence="9">
    <location>
        <position position="109"/>
    </location>
    <ligand>
        <name>Zn(2+)</name>
        <dbReference type="ChEBI" id="CHEBI:29105"/>
    </ligand>
</feature>
<dbReference type="CDD" id="cd07011">
    <property type="entry name" value="cupin_PMI_type_I_N"/>
    <property type="match status" value="1"/>
</dbReference>